<dbReference type="FunFam" id="2.70.98.20:FF:000001">
    <property type="entry name" value="Amine oxidase"/>
    <property type="match status" value="1"/>
</dbReference>
<name>A0AAW1P131_9CHLO</name>
<evidence type="ECO:0000256" key="13">
    <source>
        <dbReference type="PIRSR" id="PIRSR600269-51"/>
    </source>
</evidence>
<accession>A0AAW1P131</accession>
<dbReference type="InterPro" id="IPR015798">
    <property type="entry name" value="Cu_amine_oxidase_C"/>
</dbReference>
<sequence>MASLTKPKPHVGVVDHLVQLITATGSRHLRLPAEAPAAHPLDPLSPDEISQASAICNRHAADKGLPALRYNAITLQEPPKTLQLQFEAGLLTQPPPRQALCIIELPNLFQVAQVLVNLGTPGSVALWQQAEGIQPMVSADDTEEAEEIVANDPGVRKILRERYGITDMSMVAADPWYYGDRYVSDPSLKGRFIQCFMYMRNAPQDNHYAHPLDLVVNLELHSRRVLDCFMHDRPFAIPPTNANFVASLAQQERPWRTGLRPLNISQPEGPSFEVAGNAISWQKWNMRISFNYREGLVLHHVGYEDQGRVRPIMHRGSLVEIIVPYGDPRHPFEKKCAYDIVDYGLGFTSNSLELGCDCLGHIQYFDAVLNNSKGEPWIIKKAVCMHEEDHGLLWKHVEYRTGHSESRRSRRLVLSFIATVANYEYGFYWYFYQDGGIQYEVKLTGCLSTNGLSAGEGPEPTHGTLLAPGLNAQVHQHFFCARLDMAVDDPQGGAAITVTEVNVESDPEGPLNPYGVGFSAHETELQTELAARRRVDPSKSRVWKIKNYNSRNSMTGAPVSYKLVPAPSPPLYALPTSSHARRGIFATRNLWVTPHSEDESYPAGFHPLQAHGADGLEQWTSLDRNIANADCVIWHAFGVTHIPRIEDWPVMPVETTGFWLKPVNFFDANPGLDIPPEKNGASREVKVQGQQSGVYRQPTAAASSDCNHCNKEETCCNTSGPAPKATSKM</sequence>
<gene>
    <name evidence="18" type="ORF">WJX73_003875</name>
</gene>
<evidence type="ECO:0000313" key="19">
    <source>
        <dbReference type="Proteomes" id="UP001465755"/>
    </source>
</evidence>
<evidence type="ECO:0000256" key="1">
    <source>
        <dbReference type="ARBA" id="ARBA00001935"/>
    </source>
</evidence>
<dbReference type="InterPro" id="IPR000269">
    <property type="entry name" value="Cu_amine_oxidase"/>
</dbReference>
<evidence type="ECO:0000259" key="15">
    <source>
        <dbReference type="Pfam" id="PF01179"/>
    </source>
</evidence>
<dbReference type="InterPro" id="IPR036460">
    <property type="entry name" value="Cu_amine_oxidase_C_sf"/>
</dbReference>
<dbReference type="EMBL" id="JALJOQ010000069">
    <property type="protein sequence ID" value="KAK9802672.1"/>
    <property type="molecule type" value="Genomic_DNA"/>
</dbReference>
<dbReference type="EC" id="1.4.3.-" evidence="14"/>
<dbReference type="InterPro" id="IPR015800">
    <property type="entry name" value="Cu_amine_oxidase_N2"/>
</dbReference>
<dbReference type="Gene3D" id="2.70.98.20">
    <property type="entry name" value="Copper amine oxidase, catalytic domain"/>
    <property type="match status" value="1"/>
</dbReference>
<evidence type="ECO:0000256" key="6">
    <source>
        <dbReference type="ARBA" id="ARBA00022723"/>
    </source>
</evidence>
<dbReference type="GO" id="GO:0009308">
    <property type="term" value="P:amine metabolic process"/>
    <property type="evidence" value="ECO:0007669"/>
    <property type="project" value="UniProtKB-UniRule"/>
</dbReference>
<evidence type="ECO:0000256" key="3">
    <source>
        <dbReference type="ARBA" id="ARBA00001947"/>
    </source>
</evidence>
<dbReference type="InterPro" id="IPR016182">
    <property type="entry name" value="Cu_amine_oxidase_N-reg"/>
</dbReference>
<dbReference type="NCBIfam" id="NF008559">
    <property type="entry name" value="PRK11504.1"/>
    <property type="match status" value="1"/>
</dbReference>
<dbReference type="PROSITE" id="PS01164">
    <property type="entry name" value="COPPER_AMINE_OXID_1"/>
    <property type="match status" value="1"/>
</dbReference>
<evidence type="ECO:0000313" key="18">
    <source>
        <dbReference type="EMBL" id="KAK9802672.1"/>
    </source>
</evidence>
<dbReference type="Proteomes" id="UP001465755">
    <property type="component" value="Unassembled WGS sequence"/>
</dbReference>
<dbReference type="Pfam" id="PF02727">
    <property type="entry name" value="Cu_amine_oxidN2"/>
    <property type="match status" value="1"/>
</dbReference>
<dbReference type="PANTHER" id="PTHR10638:SF86">
    <property type="entry name" value="COPPER AMINE OXIDASE 1-RELATED"/>
    <property type="match status" value="1"/>
</dbReference>
<dbReference type="GO" id="GO:0005507">
    <property type="term" value="F:copper ion binding"/>
    <property type="evidence" value="ECO:0007669"/>
    <property type="project" value="InterPro"/>
</dbReference>
<evidence type="ECO:0000256" key="10">
    <source>
        <dbReference type="ARBA" id="ARBA00023157"/>
    </source>
</evidence>
<keyword evidence="8 14" id="KW-0560">Oxidoreductase</keyword>
<dbReference type="InterPro" id="IPR049948">
    <property type="entry name" value="Cu_Am_ox_TPQ-bd"/>
</dbReference>
<comment type="PTM">
    <text evidence="13 14">Topaquinone (TPQ) is generated by copper-dependent autoxidation of a specific tyrosyl residue.</text>
</comment>
<feature type="active site" description="Schiff-base intermediate with substrate; via topaquinone" evidence="12">
    <location>
        <position position="423"/>
    </location>
</feature>
<reference evidence="18 19" key="1">
    <citation type="journal article" date="2024" name="Nat. Commun.">
        <title>Phylogenomics reveals the evolutionary origins of lichenization in chlorophyte algae.</title>
        <authorList>
            <person name="Puginier C."/>
            <person name="Libourel C."/>
            <person name="Otte J."/>
            <person name="Skaloud P."/>
            <person name="Haon M."/>
            <person name="Grisel S."/>
            <person name="Petersen M."/>
            <person name="Berrin J.G."/>
            <person name="Delaux P.M."/>
            <person name="Dal Grande F."/>
            <person name="Keller J."/>
        </authorList>
    </citation>
    <scope>NUCLEOTIDE SEQUENCE [LARGE SCALE GENOMIC DNA]</scope>
    <source>
        <strain evidence="18 19">SAG 2036</strain>
    </source>
</reference>
<comment type="similarity">
    <text evidence="4 14">Belongs to the copper/topaquinone oxidase family.</text>
</comment>
<comment type="caution">
    <text evidence="18">The sequence shown here is derived from an EMBL/GenBank/DDBJ whole genome shotgun (WGS) entry which is preliminary data.</text>
</comment>
<dbReference type="InterPro" id="IPR015802">
    <property type="entry name" value="Cu_amine_oxidase_N3"/>
</dbReference>
<dbReference type="GO" id="GO:0008131">
    <property type="term" value="F:primary methylamine oxidase activity"/>
    <property type="evidence" value="ECO:0007669"/>
    <property type="project" value="InterPro"/>
</dbReference>
<evidence type="ECO:0000256" key="9">
    <source>
        <dbReference type="ARBA" id="ARBA00023008"/>
    </source>
</evidence>
<evidence type="ECO:0000256" key="5">
    <source>
        <dbReference type="ARBA" id="ARBA00011738"/>
    </source>
</evidence>
<organism evidence="18 19">
    <name type="scientific">Symbiochloris irregularis</name>
    <dbReference type="NCBI Taxonomy" id="706552"/>
    <lineage>
        <taxon>Eukaryota</taxon>
        <taxon>Viridiplantae</taxon>
        <taxon>Chlorophyta</taxon>
        <taxon>core chlorophytes</taxon>
        <taxon>Trebouxiophyceae</taxon>
        <taxon>Trebouxiales</taxon>
        <taxon>Trebouxiaceae</taxon>
        <taxon>Symbiochloris</taxon>
    </lineage>
</organism>
<keyword evidence="7 12" id="KW-0801">TPQ</keyword>
<evidence type="ECO:0000256" key="14">
    <source>
        <dbReference type="RuleBase" id="RU000672"/>
    </source>
</evidence>
<feature type="active site" description="Proton acceptor" evidence="12">
    <location>
        <position position="339"/>
    </location>
</feature>
<evidence type="ECO:0000256" key="8">
    <source>
        <dbReference type="ARBA" id="ARBA00023002"/>
    </source>
</evidence>
<dbReference type="SUPFAM" id="SSF49998">
    <property type="entry name" value="Amine oxidase catalytic domain"/>
    <property type="match status" value="1"/>
</dbReference>
<comment type="subunit">
    <text evidence="5">Homodimer.</text>
</comment>
<comment type="cofactor">
    <cofactor evidence="14">
        <name>Cu cation</name>
        <dbReference type="ChEBI" id="CHEBI:23378"/>
    </cofactor>
    <text evidence="14">Contains 1 topaquinone per subunit.</text>
</comment>
<evidence type="ECO:0000256" key="12">
    <source>
        <dbReference type="PIRSR" id="PIRSR600269-50"/>
    </source>
</evidence>
<evidence type="ECO:0000259" key="16">
    <source>
        <dbReference type="Pfam" id="PF02727"/>
    </source>
</evidence>
<dbReference type="PANTHER" id="PTHR10638">
    <property type="entry name" value="COPPER AMINE OXIDASE"/>
    <property type="match status" value="1"/>
</dbReference>
<keyword evidence="19" id="KW-1185">Reference proteome</keyword>
<dbReference type="Pfam" id="PF02728">
    <property type="entry name" value="Cu_amine_oxidN3"/>
    <property type="match status" value="1"/>
</dbReference>
<feature type="domain" description="Copper amine oxidase N3-terminal" evidence="17">
    <location>
        <begin position="135"/>
        <end position="227"/>
    </location>
</feature>
<evidence type="ECO:0000256" key="11">
    <source>
        <dbReference type="ARBA" id="ARBA00023211"/>
    </source>
</evidence>
<feature type="modified residue" description="2',4',5'-topaquinone" evidence="13">
    <location>
        <position position="423"/>
    </location>
</feature>
<comment type="cofactor">
    <cofactor evidence="3">
        <name>Zn(2+)</name>
        <dbReference type="ChEBI" id="CHEBI:29105"/>
    </cofactor>
</comment>
<evidence type="ECO:0000256" key="2">
    <source>
        <dbReference type="ARBA" id="ARBA00001936"/>
    </source>
</evidence>
<keyword evidence="6 14" id="KW-0479">Metal-binding</keyword>
<evidence type="ECO:0000256" key="4">
    <source>
        <dbReference type="ARBA" id="ARBA00007983"/>
    </source>
</evidence>
<keyword evidence="9 14" id="KW-0186">Copper</keyword>
<feature type="domain" description="Copper amine oxidase catalytic" evidence="15">
    <location>
        <begin position="262"/>
        <end position="671"/>
    </location>
</feature>
<proteinExistence type="inferred from homology"/>
<comment type="cofactor">
    <cofactor evidence="2">
        <name>Mn(2+)</name>
        <dbReference type="ChEBI" id="CHEBI:29035"/>
    </cofactor>
</comment>
<comment type="cofactor">
    <cofactor evidence="1">
        <name>Cu cation</name>
        <dbReference type="ChEBI" id="CHEBI:23378"/>
    </cofactor>
</comment>
<dbReference type="Gene3D" id="3.10.450.40">
    <property type="match status" value="2"/>
</dbReference>
<keyword evidence="10" id="KW-1015">Disulfide bond</keyword>
<dbReference type="AlphaFoldDB" id="A0AAW1P131"/>
<evidence type="ECO:0000259" key="17">
    <source>
        <dbReference type="Pfam" id="PF02728"/>
    </source>
</evidence>
<dbReference type="GO" id="GO:0048038">
    <property type="term" value="F:quinone binding"/>
    <property type="evidence" value="ECO:0007669"/>
    <property type="project" value="InterPro"/>
</dbReference>
<evidence type="ECO:0000256" key="7">
    <source>
        <dbReference type="ARBA" id="ARBA00022772"/>
    </source>
</evidence>
<dbReference type="Pfam" id="PF01179">
    <property type="entry name" value="Cu_amine_oxid"/>
    <property type="match status" value="1"/>
</dbReference>
<keyword evidence="11" id="KW-0464">Manganese</keyword>
<protein>
    <recommendedName>
        <fullName evidence="14">Amine oxidase</fullName>
        <ecNumber evidence="14">1.4.3.-</ecNumber>
    </recommendedName>
</protein>
<feature type="domain" description="Copper amine oxidase N2-terminal" evidence="16">
    <location>
        <begin position="39"/>
        <end position="103"/>
    </location>
</feature>
<dbReference type="SUPFAM" id="SSF54416">
    <property type="entry name" value="Amine oxidase N-terminal region"/>
    <property type="match status" value="2"/>
</dbReference>